<keyword evidence="2" id="KW-1185">Reference proteome</keyword>
<comment type="caution">
    <text evidence="1">The sequence shown here is derived from an EMBL/GenBank/DDBJ whole genome shotgun (WGS) entry which is preliminary data.</text>
</comment>
<accession>A0AAE1KIL2</accession>
<evidence type="ECO:0000313" key="1">
    <source>
        <dbReference type="EMBL" id="KAK3876411.1"/>
    </source>
</evidence>
<reference evidence="1" key="1">
    <citation type="submission" date="2023-10" db="EMBL/GenBank/DDBJ databases">
        <title>Genome assemblies of two species of porcelain crab, Petrolisthes cinctipes and Petrolisthes manimaculis (Anomura: Porcellanidae).</title>
        <authorList>
            <person name="Angst P."/>
        </authorList>
    </citation>
    <scope>NUCLEOTIDE SEQUENCE</scope>
    <source>
        <strain evidence="1">PB745_01</strain>
        <tissue evidence="1">Gill</tissue>
    </source>
</reference>
<protein>
    <submittedName>
        <fullName evidence="1">Uncharacterized protein</fullName>
    </submittedName>
</protein>
<dbReference type="AlphaFoldDB" id="A0AAE1KIL2"/>
<proteinExistence type="predicted"/>
<dbReference type="EMBL" id="JAWQEG010001824">
    <property type="protein sequence ID" value="KAK3876411.1"/>
    <property type="molecule type" value="Genomic_DNA"/>
</dbReference>
<dbReference type="Proteomes" id="UP001286313">
    <property type="component" value="Unassembled WGS sequence"/>
</dbReference>
<organism evidence="1 2">
    <name type="scientific">Petrolisthes cinctipes</name>
    <name type="common">Flat porcelain crab</name>
    <dbReference type="NCBI Taxonomy" id="88211"/>
    <lineage>
        <taxon>Eukaryota</taxon>
        <taxon>Metazoa</taxon>
        <taxon>Ecdysozoa</taxon>
        <taxon>Arthropoda</taxon>
        <taxon>Crustacea</taxon>
        <taxon>Multicrustacea</taxon>
        <taxon>Malacostraca</taxon>
        <taxon>Eumalacostraca</taxon>
        <taxon>Eucarida</taxon>
        <taxon>Decapoda</taxon>
        <taxon>Pleocyemata</taxon>
        <taxon>Anomura</taxon>
        <taxon>Galatheoidea</taxon>
        <taxon>Porcellanidae</taxon>
        <taxon>Petrolisthes</taxon>
    </lineage>
</organism>
<evidence type="ECO:0000313" key="2">
    <source>
        <dbReference type="Proteomes" id="UP001286313"/>
    </source>
</evidence>
<name>A0AAE1KIL2_PETCI</name>
<sequence>MEPVVNVLSHRNTLPGKDEGWTRLPQCKDSSKTVLDDMMMQGVEEEEEEDDDNIYMETSKALLKTFYKDAGQPNRIIEKGKYKPRSSREVKYNRCLDRVVEYLLTRNPKYLGYVKINFSEEMERIKKDKQEGWEERLKQYQELHNRLQAI</sequence>
<gene>
    <name evidence="1" type="ORF">Pcinc_018796</name>
</gene>